<evidence type="ECO:0000259" key="1">
    <source>
        <dbReference type="Pfam" id="PF10091"/>
    </source>
</evidence>
<evidence type="ECO:0008006" key="5">
    <source>
        <dbReference type="Google" id="ProtNLM"/>
    </source>
</evidence>
<dbReference type="Pfam" id="PF10091">
    <property type="entry name" value="Glycoamylase"/>
    <property type="match status" value="1"/>
</dbReference>
<accession>A0ABN2Y174</accession>
<dbReference type="Proteomes" id="UP001500575">
    <property type="component" value="Unassembled WGS sequence"/>
</dbReference>
<keyword evidence="4" id="KW-1185">Reference proteome</keyword>
<reference evidence="3 4" key="1">
    <citation type="journal article" date="2019" name="Int. J. Syst. Evol. Microbiol.">
        <title>The Global Catalogue of Microorganisms (GCM) 10K type strain sequencing project: providing services to taxonomists for standard genome sequencing and annotation.</title>
        <authorList>
            <consortium name="The Broad Institute Genomics Platform"/>
            <consortium name="The Broad Institute Genome Sequencing Center for Infectious Disease"/>
            <person name="Wu L."/>
            <person name="Ma J."/>
        </authorList>
    </citation>
    <scope>NUCLEOTIDE SEQUENCE [LARGE SCALE GENOMIC DNA]</scope>
    <source>
        <strain evidence="3 4">JCM 16021</strain>
    </source>
</reference>
<dbReference type="Gene3D" id="1.50.10.140">
    <property type="match status" value="1"/>
</dbReference>
<dbReference type="InterPro" id="IPR021478">
    <property type="entry name" value="DUF3131"/>
</dbReference>
<feature type="domain" description="Glycoamylase-like" evidence="1">
    <location>
        <begin position="284"/>
        <end position="475"/>
    </location>
</feature>
<feature type="domain" description="DUF3131" evidence="2">
    <location>
        <begin position="26"/>
        <end position="164"/>
    </location>
</feature>
<dbReference type="RefSeq" id="WP_344302897.1">
    <property type="nucleotide sequence ID" value="NZ_BAAAQQ010000004.1"/>
</dbReference>
<evidence type="ECO:0000313" key="4">
    <source>
        <dbReference type="Proteomes" id="UP001500575"/>
    </source>
</evidence>
<protein>
    <recommendedName>
        <fullName evidence="5">DUF3131 domain-containing protein</fullName>
    </recommendedName>
</protein>
<organism evidence="3 4">
    <name type="scientific">Nocardioides bigeumensis</name>
    <dbReference type="NCBI Taxonomy" id="433657"/>
    <lineage>
        <taxon>Bacteria</taxon>
        <taxon>Bacillati</taxon>
        <taxon>Actinomycetota</taxon>
        <taxon>Actinomycetes</taxon>
        <taxon>Propionibacteriales</taxon>
        <taxon>Nocardioidaceae</taxon>
        <taxon>Nocardioides</taxon>
    </lineage>
</organism>
<dbReference type="Pfam" id="PF11329">
    <property type="entry name" value="DUF3131"/>
    <property type="match status" value="1"/>
</dbReference>
<dbReference type="InterPro" id="IPR019282">
    <property type="entry name" value="Glycoamylase-like_cons_dom"/>
</dbReference>
<proteinExistence type="predicted"/>
<gene>
    <name evidence="3" type="ORF">GCM10009843_13390</name>
</gene>
<name>A0ABN2Y174_9ACTN</name>
<sequence>MTGAVTGAVSSAAKGGAQDRVMKQYLKDTWKSFVAMTDEDTGLPADNIGGDLDATDRSGFTSPTNIGAYLWSTVVARDTGLITKADARERMLQTIDSIGKLEMHEESGQYYNWYDPATLEKLTVWPENQSTVHPFVSSVDNGWLATGLLVAARADSEVAPAADALREKMDFGFYYDESAGVRKTPDGPVGGQISGGFWVEPPPGCSQLLSFREGTAPVYHTCHRYGAFNTEPRMASYLGIAAGQIPAKHYFGTQRTFPPICDYTWTETTPTGEWVSHEGVDVFEGTLPYRGMKIVPTWGGSMFEALMVPLFVPEEKWGPSSWGKNHPLYVQAQIEHGKEEAGYGYWGFSPSNNPDGGYREYGVDALGMDEPGYTSDQQRTDWSQPNVVEGCPNNRAGEPAPTEYGDGVVTPHASFLALRYAKGQALANLAKLKRNFDAYGPGGFYDAVEVPTGDVSKRYLSLDQGMIMAALGNALAGDDLRGYVAPGGLAEKVKPLMAEETFGSAGR</sequence>
<evidence type="ECO:0000259" key="2">
    <source>
        <dbReference type="Pfam" id="PF11329"/>
    </source>
</evidence>
<evidence type="ECO:0000313" key="3">
    <source>
        <dbReference type="EMBL" id="GAA2120140.1"/>
    </source>
</evidence>
<dbReference type="EMBL" id="BAAAQQ010000004">
    <property type="protein sequence ID" value="GAA2120140.1"/>
    <property type="molecule type" value="Genomic_DNA"/>
</dbReference>
<comment type="caution">
    <text evidence="3">The sequence shown here is derived from an EMBL/GenBank/DDBJ whole genome shotgun (WGS) entry which is preliminary data.</text>
</comment>